<dbReference type="PANTHER" id="PTHR30153:SF2">
    <property type="entry name" value="REPLICATIVE DNA HELICASE"/>
    <property type="match status" value="1"/>
</dbReference>
<dbReference type="PROSITE" id="PS50818">
    <property type="entry name" value="INTEIN_C_TER"/>
    <property type="match status" value="2"/>
</dbReference>
<keyword evidence="8" id="KW-0068">Autocatalytic cleavage</keyword>
<dbReference type="Gene3D" id="3.40.50.300">
    <property type="entry name" value="P-loop containing nucleotide triphosphate hydrolases"/>
    <property type="match status" value="3"/>
</dbReference>
<dbReference type="Proteomes" id="UP000501452">
    <property type="component" value="Chromosome"/>
</dbReference>
<dbReference type="GO" id="GO:0005829">
    <property type="term" value="C:cytosol"/>
    <property type="evidence" value="ECO:0007669"/>
    <property type="project" value="TreeGrafter"/>
</dbReference>
<dbReference type="InterPro" id="IPR003586">
    <property type="entry name" value="Hint_dom_C"/>
</dbReference>
<dbReference type="PANTHER" id="PTHR30153">
    <property type="entry name" value="REPLICATIVE DNA HELICASE DNAB"/>
    <property type="match status" value="1"/>
</dbReference>
<dbReference type="SUPFAM" id="SSF55608">
    <property type="entry name" value="Homing endonucleases"/>
    <property type="match status" value="2"/>
</dbReference>
<keyword evidence="10" id="KW-0651">Protein splicing</keyword>
<dbReference type="KEGG" id="rub:GBA63_06595"/>
<evidence type="ECO:0000256" key="2">
    <source>
        <dbReference type="ARBA" id="ARBA00022515"/>
    </source>
</evidence>
<dbReference type="PRINTS" id="PR00379">
    <property type="entry name" value="INTEIN"/>
</dbReference>
<keyword evidence="12" id="KW-0413">Isomerase</keyword>
<dbReference type="InterPro" id="IPR004042">
    <property type="entry name" value="Intein_endonuc_central"/>
</dbReference>
<dbReference type="EMBL" id="CP045119">
    <property type="protein sequence ID" value="QIN82357.1"/>
    <property type="molecule type" value="Genomic_DNA"/>
</dbReference>
<evidence type="ECO:0000256" key="3">
    <source>
        <dbReference type="ARBA" id="ARBA00022705"/>
    </source>
</evidence>
<dbReference type="GO" id="GO:0016787">
    <property type="term" value="F:hydrolase activity"/>
    <property type="evidence" value="ECO:0007669"/>
    <property type="project" value="UniProtKB-KW"/>
</dbReference>
<evidence type="ECO:0000313" key="20">
    <source>
        <dbReference type="Proteomes" id="UP000501452"/>
    </source>
</evidence>
<dbReference type="GO" id="GO:0016539">
    <property type="term" value="P:intein-mediated protein splicing"/>
    <property type="evidence" value="ECO:0007669"/>
    <property type="project" value="InterPro"/>
</dbReference>
<dbReference type="GO" id="GO:1990077">
    <property type="term" value="C:primosome complex"/>
    <property type="evidence" value="ECO:0007669"/>
    <property type="project" value="UniProtKB-UniRule"/>
</dbReference>
<evidence type="ECO:0000256" key="5">
    <source>
        <dbReference type="ARBA" id="ARBA00022741"/>
    </source>
</evidence>
<evidence type="ECO:0000256" key="12">
    <source>
        <dbReference type="ARBA" id="ARBA00023235"/>
    </source>
</evidence>
<keyword evidence="20" id="KW-1185">Reference proteome</keyword>
<evidence type="ECO:0000259" key="18">
    <source>
        <dbReference type="PROSITE" id="PS51199"/>
    </source>
</evidence>
<keyword evidence="6 16" id="KW-0378">Hydrolase</keyword>
<dbReference type="InterPro" id="IPR006141">
    <property type="entry name" value="Intein_N"/>
</dbReference>
<dbReference type="SMART" id="SM00305">
    <property type="entry name" value="HintC"/>
    <property type="match status" value="2"/>
</dbReference>
<evidence type="ECO:0000256" key="9">
    <source>
        <dbReference type="ARBA" id="ARBA00022840"/>
    </source>
</evidence>
<dbReference type="InterPro" id="IPR004860">
    <property type="entry name" value="LAGLIDADG_dom"/>
</dbReference>
<dbReference type="InterPro" id="IPR006142">
    <property type="entry name" value="INTEIN"/>
</dbReference>
<dbReference type="Pfam" id="PF00772">
    <property type="entry name" value="DnaB"/>
    <property type="match status" value="1"/>
</dbReference>
<name>A0A6G8Q7R0_9ACTN</name>
<dbReference type="InterPro" id="IPR010982">
    <property type="entry name" value="Lambda_DNA-bd_dom_sf"/>
</dbReference>
<dbReference type="PROSITE" id="PS50817">
    <property type="entry name" value="INTEIN_N_TER"/>
    <property type="match status" value="2"/>
</dbReference>
<dbReference type="NCBIfam" id="TIGR01443">
    <property type="entry name" value="intein_Cterm"/>
    <property type="match status" value="2"/>
</dbReference>
<evidence type="ECO:0000256" key="14">
    <source>
        <dbReference type="ARBA" id="ARBA00048954"/>
    </source>
</evidence>
<dbReference type="SMART" id="SM00306">
    <property type="entry name" value="HintN"/>
    <property type="match status" value="2"/>
</dbReference>
<dbReference type="GO" id="GO:0004519">
    <property type="term" value="F:endonuclease activity"/>
    <property type="evidence" value="ECO:0007669"/>
    <property type="project" value="InterPro"/>
</dbReference>
<evidence type="ECO:0000256" key="4">
    <source>
        <dbReference type="ARBA" id="ARBA00022737"/>
    </source>
</evidence>
<evidence type="ECO:0000256" key="7">
    <source>
        <dbReference type="ARBA" id="ARBA00022806"/>
    </source>
</evidence>
<feature type="domain" description="DOD-type homing endonuclease" evidence="17">
    <location>
        <begin position="338"/>
        <end position="558"/>
    </location>
</feature>
<dbReference type="InterPro" id="IPR007694">
    <property type="entry name" value="DNA_helicase_DnaB-like_C"/>
</dbReference>
<comment type="function">
    <text evidence="16">The main replicative DNA helicase, it participates in initiation and elongation during chromosome replication. Travels ahead of the DNA replisome, separating dsDNA into templates for DNA synthesis. A processive ATP-dependent 5'-3' DNA helicase it has DNA-dependent ATPase activity.</text>
</comment>
<keyword evidence="4" id="KW-0677">Repeat</keyword>
<dbReference type="SUPFAM" id="SSF52540">
    <property type="entry name" value="P-loop containing nucleoside triphosphate hydrolases"/>
    <property type="match status" value="2"/>
</dbReference>
<dbReference type="PROSITE" id="PS51199">
    <property type="entry name" value="SF4_HELICASE"/>
    <property type="match status" value="3"/>
</dbReference>
<dbReference type="FunFam" id="1.10.860.10:FF:000001">
    <property type="entry name" value="Replicative DNA helicase"/>
    <property type="match status" value="1"/>
</dbReference>
<dbReference type="InterPro" id="IPR030934">
    <property type="entry name" value="Intein_C"/>
</dbReference>
<evidence type="ECO:0000256" key="15">
    <source>
        <dbReference type="NCBIfam" id="TIGR00665"/>
    </source>
</evidence>
<feature type="domain" description="SF4 helicase" evidence="18">
    <location>
        <begin position="1319"/>
        <end position="1379"/>
    </location>
</feature>
<keyword evidence="7 16" id="KW-0347">Helicase</keyword>
<dbReference type="Pfam" id="PF03796">
    <property type="entry name" value="DnaB_C"/>
    <property type="match status" value="3"/>
</dbReference>
<dbReference type="EC" id="5.6.2.3" evidence="15 16"/>
<comment type="similarity">
    <text evidence="1 16">Belongs to the helicase family. DnaB subfamily.</text>
</comment>
<accession>A0A6G8Q7R0</accession>
<dbReference type="GO" id="GO:0043139">
    <property type="term" value="F:5'-3' DNA helicase activity"/>
    <property type="evidence" value="ECO:0007669"/>
    <property type="project" value="UniProtKB-EC"/>
</dbReference>
<evidence type="ECO:0000256" key="1">
    <source>
        <dbReference type="ARBA" id="ARBA00008428"/>
    </source>
</evidence>
<dbReference type="InterPro" id="IPR027417">
    <property type="entry name" value="P-loop_NTPase"/>
</dbReference>
<keyword evidence="3 16" id="KW-0235">DNA replication</keyword>
<dbReference type="InterPro" id="IPR003587">
    <property type="entry name" value="Hint_dom_N"/>
</dbReference>
<dbReference type="GO" id="GO:0003677">
    <property type="term" value="F:DNA binding"/>
    <property type="evidence" value="ECO:0007669"/>
    <property type="project" value="UniProtKB-UniRule"/>
</dbReference>
<dbReference type="InterPro" id="IPR036844">
    <property type="entry name" value="Hint_dom_sf"/>
</dbReference>
<feature type="domain" description="DOD-type homing endonuclease" evidence="17">
    <location>
        <begin position="1006"/>
        <end position="1153"/>
    </location>
</feature>
<evidence type="ECO:0000256" key="6">
    <source>
        <dbReference type="ARBA" id="ARBA00022801"/>
    </source>
</evidence>
<dbReference type="InterPro" id="IPR027434">
    <property type="entry name" value="Homing_endonucl"/>
</dbReference>
<dbReference type="InterPro" id="IPR016136">
    <property type="entry name" value="DNA_helicase_N/primase_C"/>
</dbReference>
<keyword evidence="5 16" id="KW-0547">Nucleotide-binding</keyword>
<keyword evidence="11 16" id="KW-0238">DNA-binding</keyword>
<dbReference type="NCBIfam" id="TIGR00665">
    <property type="entry name" value="DnaB"/>
    <property type="match status" value="1"/>
</dbReference>
<evidence type="ECO:0000256" key="8">
    <source>
        <dbReference type="ARBA" id="ARBA00022813"/>
    </source>
</evidence>
<dbReference type="SUPFAM" id="SSF47413">
    <property type="entry name" value="lambda repressor-like DNA-binding domains"/>
    <property type="match status" value="1"/>
</dbReference>
<gene>
    <name evidence="19" type="primary">dnaB</name>
    <name evidence="19" type="ORF">GBA63_06595</name>
</gene>
<dbReference type="InterPro" id="IPR036185">
    <property type="entry name" value="DNA_heli_DnaB-like_N_sf"/>
</dbReference>
<evidence type="ECO:0000256" key="16">
    <source>
        <dbReference type="RuleBase" id="RU362085"/>
    </source>
</evidence>
<dbReference type="GO" id="GO:0005524">
    <property type="term" value="F:ATP binding"/>
    <property type="evidence" value="ECO:0007669"/>
    <property type="project" value="UniProtKB-UniRule"/>
</dbReference>
<keyword evidence="2 16" id="KW-0639">Primosome</keyword>
<evidence type="ECO:0000259" key="17">
    <source>
        <dbReference type="PROSITE" id="PS50819"/>
    </source>
</evidence>
<dbReference type="SUPFAM" id="SSF48024">
    <property type="entry name" value="N-terminal domain of DnaB helicase"/>
    <property type="match status" value="1"/>
</dbReference>
<protein>
    <recommendedName>
        <fullName evidence="15 16">Replicative DNA helicase</fullName>
        <ecNumber evidence="15 16">5.6.2.3</ecNumber>
    </recommendedName>
</protein>
<dbReference type="Pfam" id="PF14528">
    <property type="entry name" value="LAGLIDADG_3"/>
    <property type="match status" value="2"/>
</dbReference>
<dbReference type="Gene3D" id="2.170.16.10">
    <property type="entry name" value="Hedgehog/Intein (Hint) domain"/>
    <property type="match status" value="4"/>
</dbReference>
<dbReference type="Gene3D" id="3.10.28.10">
    <property type="entry name" value="Homing endonucleases"/>
    <property type="match status" value="2"/>
</dbReference>
<dbReference type="NCBIfam" id="TIGR01445">
    <property type="entry name" value="intein_Nterm"/>
    <property type="match status" value="2"/>
</dbReference>
<organism evidence="19 20">
    <name type="scientific">Rubrobacter tropicus</name>
    <dbReference type="NCBI Taxonomy" id="2653851"/>
    <lineage>
        <taxon>Bacteria</taxon>
        <taxon>Bacillati</taxon>
        <taxon>Actinomycetota</taxon>
        <taxon>Rubrobacteria</taxon>
        <taxon>Rubrobacterales</taxon>
        <taxon>Rubrobacteraceae</taxon>
        <taxon>Rubrobacter</taxon>
    </lineage>
</organism>
<dbReference type="CDD" id="cd00081">
    <property type="entry name" value="Hint"/>
    <property type="match status" value="3"/>
</dbReference>
<sequence>MERRGRMRSVETGADAARVPPHDLDAERAVIGALLVSETAVAAVAEQLTAEEFYSETHRIIYGAMMRLYSRGDRIDQITLTNELNSINEFDRVGGRAYVFQLVESVPTASNAARYAEIVRGKALLRSVIDVGSRITEDAFREPEDVTEALDSAEQLIYGVSNRTLKQHLAPVSELAPGALEMIQRLYEQEGEVTGVEAGFEDLDRLTTGFHKSDLVVLAARPAMGKCLSADAEIVLADGSVRTIEEIFHQRKARLMTLGNGHKLSWTSPSEFIDDGVKPVFRVTTRLGREIKTTLTHPFLTMGGWRKLGELSVGDHVAVPRRMPVFGDKPLGTHRVKLLAYMLGDGNMTGRTPRFTNANPTVRKDFADAIGEFGGLYFRAETSDGTRTPTLCVCSDRVVVRRHREEFARTLRAAALQSGRPASELAGLVGVSPASVTNWTLGKTVPNEATALRLRGALSEISVALEVSGLDRARTNAPNALRRWLDGLGLWGCGAKDKFVPDLVFRTPREELALFLNRLFATDGWATVLASGQTQLGYCSVSDKLARQVQHLLLRFGVISSLREKSVKYGGARRPAYQLDITGADSIRAFIQEIGIFGKEEAVVRVSEALENKRRHANRDLVPREVWKLIDEAREGESWSSLARRVGHGPGHNLHVGTRSLSRERLALFAEALDDEGLRDLAGSDVYWDRIVSIEPLGLEQVYDLTVPDTHNFVANDVCVHNTALALNAIWHAAGEKKMPVAIFSLEMSKEQLVQRLISQTTRIPAQALRSGNVKAEDWPKLLRGVAQVSEAPIWIDDTAGVTLMEMRAKVRRLASQLGATGGPPLSLVVVDYLQLMIGQGSRNDNRQQEIAEISRGLKVLARDLDVPVLAIAQLSRAVESRHDKRPMLSDLRDCVTGDTLVLLADGRRVPVRELVGATPRVLAMSPGGKIVESEADRVWSVGRRPVFTVRLASGREVRATARHRLFGADGWIRVGELRPGDRLALARGVPEPEAAGRWSEARLALLGHLIGDGSYLSGQPLRYCTASEENSRLVAKSAIEEFGVRVNRHAGRDNWHQLVLSGNGNRWHPAGVNRWLRELGIFGQRSHEKRIPEPVFGLGNESIVVLLRHLWATDGTIFARKPGTHGSSTICFSTNSRGLADDVAALLLRIGIVARLREVDQGGHRPMFTVSVSGTRDQRLFLDQVGAFGPRREGAEKLARLLASRRDGTNVDTLPAEFFAKVKASMAARGVSHRAMSLARGTSYGGSSRFRFAPSRTLMAEYASLLEDETLLADAESDLFWDRVVEVVPSGEEEVFDLTVPGPASWLADGIVSHNSGAIEQDADMVMFLYRDEYYNPESDDKGIAEVIVGKHRNGPTGKVQLAWLEQYTKFASLARRG</sequence>
<reference evidence="19 20" key="1">
    <citation type="submission" date="2019-10" db="EMBL/GenBank/DDBJ databases">
        <title>Rubrobacter sp nov SCSIO 52090 isolated from a deep-sea sediment in the South China Sea.</title>
        <authorList>
            <person name="Chen R.W."/>
        </authorList>
    </citation>
    <scope>NUCLEOTIDE SEQUENCE [LARGE SCALE GENOMIC DNA]</scope>
    <source>
        <strain evidence="19 20">SCSIO 52909</strain>
    </source>
</reference>
<dbReference type="InterPro" id="IPR007692">
    <property type="entry name" value="DNA_helicase_DnaB"/>
</dbReference>
<proteinExistence type="inferred from homology"/>
<comment type="function">
    <text evidence="13 16">The intein is an endonuclease.</text>
</comment>
<comment type="catalytic activity">
    <reaction evidence="14 16">
        <text>ATP + H2O = ADP + phosphate + H(+)</text>
        <dbReference type="Rhea" id="RHEA:13065"/>
        <dbReference type="ChEBI" id="CHEBI:15377"/>
        <dbReference type="ChEBI" id="CHEBI:15378"/>
        <dbReference type="ChEBI" id="CHEBI:30616"/>
        <dbReference type="ChEBI" id="CHEBI:43474"/>
        <dbReference type="ChEBI" id="CHEBI:456216"/>
        <dbReference type="EC" id="5.6.2.3"/>
    </reaction>
</comment>
<keyword evidence="9 16" id="KW-0067">ATP-binding</keyword>
<dbReference type="InterPro" id="IPR007693">
    <property type="entry name" value="DNA_helicase_DnaB-like_N"/>
</dbReference>
<evidence type="ECO:0000256" key="11">
    <source>
        <dbReference type="ARBA" id="ARBA00023125"/>
    </source>
</evidence>
<evidence type="ECO:0000256" key="13">
    <source>
        <dbReference type="ARBA" id="ARBA00044940"/>
    </source>
</evidence>
<feature type="domain" description="SF4 helicase" evidence="18">
    <location>
        <begin position="189"/>
        <end position="226"/>
    </location>
</feature>
<dbReference type="GO" id="GO:0006269">
    <property type="term" value="P:DNA replication, synthesis of primer"/>
    <property type="evidence" value="ECO:0007669"/>
    <property type="project" value="UniProtKB-UniRule"/>
</dbReference>
<dbReference type="PROSITE" id="PS50819">
    <property type="entry name" value="INTEIN_ENDONUCLEASE"/>
    <property type="match status" value="2"/>
</dbReference>
<dbReference type="Gene3D" id="1.10.860.10">
    <property type="entry name" value="DNAb Helicase, Chain A"/>
    <property type="match status" value="1"/>
</dbReference>
<feature type="domain" description="SF4 helicase" evidence="18">
    <location>
        <begin position="723"/>
        <end position="896"/>
    </location>
</feature>
<dbReference type="SUPFAM" id="SSF51294">
    <property type="entry name" value="Hedgehog/intein (Hint) domain"/>
    <property type="match status" value="2"/>
</dbReference>
<evidence type="ECO:0000256" key="10">
    <source>
        <dbReference type="ARBA" id="ARBA00023000"/>
    </source>
</evidence>
<evidence type="ECO:0000313" key="19">
    <source>
        <dbReference type="EMBL" id="QIN82357.1"/>
    </source>
</evidence>